<proteinExistence type="predicted"/>
<reference evidence="2" key="1">
    <citation type="submission" date="2019-08" db="EMBL/GenBank/DDBJ databases">
        <authorList>
            <person name="Kucharzyk K."/>
            <person name="Murdoch R.W."/>
            <person name="Higgins S."/>
            <person name="Loffler F."/>
        </authorList>
    </citation>
    <scope>NUCLEOTIDE SEQUENCE</scope>
</reference>
<feature type="domain" description="DUF4314" evidence="1">
    <location>
        <begin position="6"/>
        <end position="72"/>
    </location>
</feature>
<organism evidence="2">
    <name type="scientific">bioreactor metagenome</name>
    <dbReference type="NCBI Taxonomy" id="1076179"/>
    <lineage>
        <taxon>unclassified sequences</taxon>
        <taxon>metagenomes</taxon>
        <taxon>ecological metagenomes</taxon>
    </lineage>
</organism>
<accession>A0A644ZBN9</accession>
<name>A0A644ZBN9_9ZZZZ</name>
<dbReference type="InterPro" id="IPR025463">
    <property type="entry name" value="DUF4314"/>
</dbReference>
<gene>
    <name evidence="2" type="ORF">SDC9_84939</name>
</gene>
<dbReference type="AlphaFoldDB" id="A0A644ZBN9"/>
<comment type="caution">
    <text evidence="2">The sequence shown here is derived from an EMBL/GenBank/DDBJ whole genome shotgun (WGS) entry which is preliminary data.</text>
</comment>
<protein>
    <recommendedName>
        <fullName evidence="1">DUF4314 domain-containing protein</fullName>
    </recommendedName>
</protein>
<evidence type="ECO:0000259" key="1">
    <source>
        <dbReference type="Pfam" id="PF14192"/>
    </source>
</evidence>
<evidence type="ECO:0000313" key="2">
    <source>
        <dbReference type="EMBL" id="MPM38310.1"/>
    </source>
</evidence>
<dbReference type="EMBL" id="VSSQ01008242">
    <property type="protein sequence ID" value="MPM38310.1"/>
    <property type="molecule type" value="Genomic_DNA"/>
</dbReference>
<dbReference type="Pfam" id="PF14192">
    <property type="entry name" value="DUF4314"/>
    <property type="match status" value="1"/>
</dbReference>
<sequence>MDEMNRKRVEVLREQYPSGCTVELVSMDDEHAPPAGTKGEVMHVDDTGTIHVIWQTGSTLGVVPGLDMVRKLDEEIPTK</sequence>